<keyword evidence="2" id="KW-1185">Reference proteome</keyword>
<evidence type="ECO:0000313" key="2">
    <source>
        <dbReference type="Proteomes" id="UP001059596"/>
    </source>
</evidence>
<evidence type="ECO:0000313" key="1">
    <source>
        <dbReference type="EMBL" id="KAI8040165.1"/>
    </source>
</evidence>
<accession>A0A9P9YN99</accession>
<gene>
    <name evidence="1" type="ORF">M5D96_007595</name>
</gene>
<sequence>MSTEGWFTSFRTTSNLGLFLSRTKSKITLSLVVITHPAWRRRSRAKSRSWFSLEEQQSATM</sequence>
<comment type="caution">
    <text evidence="1">The sequence shown here is derived from an EMBL/GenBank/DDBJ whole genome shotgun (WGS) entry which is preliminary data.</text>
</comment>
<organism evidence="1 2">
    <name type="scientific">Drosophila gunungcola</name>
    <name type="common">fruit fly</name>
    <dbReference type="NCBI Taxonomy" id="103775"/>
    <lineage>
        <taxon>Eukaryota</taxon>
        <taxon>Metazoa</taxon>
        <taxon>Ecdysozoa</taxon>
        <taxon>Arthropoda</taxon>
        <taxon>Hexapoda</taxon>
        <taxon>Insecta</taxon>
        <taxon>Pterygota</taxon>
        <taxon>Neoptera</taxon>
        <taxon>Endopterygota</taxon>
        <taxon>Diptera</taxon>
        <taxon>Brachycera</taxon>
        <taxon>Muscomorpha</taxon>
        <taxon>Ephydroidea</taxon>
        <taxon>Drosophilidae</taxon>
        <taxon>Drosophila</taxon>
        <taxon>Sophophora</taxon>
    </lineage>
</organism>
<reference evidence="1" key="1">
    <citation type="journal article" date="2023" name="Genome Biol. Evol.">
        <title>Long-read-based Genome Assembly of Drosophila gunungcola Reveals Fewer Chemosensory Genes in Flower-breeding Species.</title>
        <authorList>
            <person name="Negi A."/>
            <person name="Liao B.Y."/>
            <person name="Yeh S.D."/>
        </authorList>
    </citation>
    <scope>NUCLEOTIDE SEQUENCE</scope>
    <source>
        <strain evidence="1">Sukarami</strain>
    </source>
</reference>
<protein>
    <submittedName>
        <fullName evidence="1">Uncharacterized protein</fullName>
    </submittedName>
</protein>
<dbReference type="AlphaFoldDB" id="A0A9P9YN99"/>
<name>A0A9P9YN99_9MUSC</name>
<dbReference type="Proteomes" id="UP001059596">
    <property type="component" value="Unassembled WGS sequence"/>
</dbReference>
<proteinExistence type="predicted"/>
<dbReference type="EMBL" id="JAMKOV010000005">
    <property type="protein sequence ID" value="KAI8040165.1"/>
    <property type="molecule type" value="Genomic_DNA"/>
</dbReference>